<reference evidence="1 2" key="1">
    <citation type="journal article" date="2019" name="Genome Biol. Evol.">
        <title>Insights into the evolution of the New World diploid cottons (Gossypium, subgenus Houzingenia) based on genome sequencing.</title>
        <authorList>
            <person name="Grover C.E."/>
            <person name="Arick M.A. 2nd"/>
            <person name="Thrash A."/>
            <person name="Conover J.L."/>
            <person name="Sanders W.S."/>
            <person name="Peterson D.G."/>
            <person name="Frelichowski J.E."/>
            <person name="Scheffler J.A."/>
            <person name="Scheffler B.E."/>
            <person name="Wendel J.F."/>
        </authorList>
    </citation>
    <scope>NUCLEOTIDE SEQUENCE [LARGE SCALE GENOMIC DNA]</scope>
    <source>
        <strain evidence="1">1</strain>
        <tissue evidence="1">Leaf</tissue>
    </source>
</reference>
<comment type="caution">
    <text evidence="1">The sequence shown here is derived from an EMBL/GenBank/DDBJ whole genome shotgun (WGS) entry which is preliminary data.</text>
</comment>
<dbReference type="EMBL" id="JABFAF010000007">
    <property type="protein sequence ID" value="MBA0860423.1"/>
    <property type="molecule type" value="Genomic_DNA"/>
</dbReference>
<sequence length="22" mass="3018">MLFFRWQKRMETKWHLPWRLQV</sequence>
<keyword evidence="2" id="KW-1185">Reference proteome</keyword>
<gene>
    <name evidence="1" type="ORF">Goshw_017596</name>
</gene>
<dbReference type="Proteomes" id="UP000593576">
    <property type="component" value="Unassembled WGS sequence"/>
</dbReference>
<evidence type="ECO:0000313" key="1">
    <source>
        <dbReference type="EMBL" id="MBA0860423.1"/>
    </source>
</evidence>
<evidence type="ECO:0000313" key="2">
    <source>
        <dbReference type="Proteomes" id="UP000593576"/>
    </source>
</evidence>
<name>A0A7J9LNW4_GOSSC</name>
<accession>A0A7J9LNW4</accession>
<protein>
    <submittedName>
        <fullName evidence="1">Uncharacterized protein</fullName>
    </submittedName>
</protein>
<proteinExistence type="predicted"/>
<dbReference type="AlphaFoldDB" id="A0A7J9LNW4"/>
<organism evidence="1 2">
    <name type="scientific">Gossypium schwendimanii</name>
    <name type="common">Cotton</name>
    <dbReference type="NCBI Taxonomy" id="34291"/>
    <lineage>
        <taxon>Eukaryota</taxon>
        <taxon>Viridiplantae</taxon>
        <taxon>Streptophyta</taxon>
        <taxon>Embryophyta</taxon>
        <taxon>Tracheophyta</taxon>
        <taxon>Spermatophyta</taxon>
        <taxon>Magnoliopsida</taxon>
        <taxon>eudicotyledons</taxon>
        <taxon>Gunneridae</taxon>
        <taxon>Pentapetalae</taxon>
        <taxon>rosids</taxon>
        <taxon>malvids</taxon>
        <taxon>Malvales</taxon>
        <taxon>Malvaceae</taxon>
        <taxon>Malvoideae</taxon>
        <taxon>Gossypium</taxon>
    </lineage>
</organism>